<organism evidence="7 8">
    <name type="scientific">Kouleothrix aurantiaca</name>
    <dbReference type="NCBI Taxonomy" id="186479"/>
    <lineage>
        <taxon>Bacteria</taxon>
        <taxon>Bacillati</taxon>
        <taxon>Chloroflexota</taxon>
        <taxon>Chloroflexia</taxon>
        <taxon>Chloroflexales</taxon>
        <taxon>Roseiflexineae</taxon>
        <taxon>Roseiflexaceae</taxon>
        <taxon>Kouleothrix</taxon>
    </lineage>
</organism>
<dbReference type="Gene3D" id="1.10.150.130">
    <property type="match status" value="1"/>
</dbReference>
<evidence type="ECO:0000256" key="3">
    <source>
        <dbReference type="ARBA" id="ARBA00023172"/>
    </source>
</evidence>
<dbReference type="PROSITE" id="PS51898">
    <property type="entry name" value="TYR_RECOMBINASE"/>
    <property type="match status" value="1"/>
</dbReference>
<keyword evidence="8" id="KW-1185">Reference proteome</keyword>
<dbReference type="PANTHER" id="PTHR30349:SF41">
    <property type="entry name" value="INTEGRASE_RECOMBINASE PROTEIN MJ0367-RELATED"/>
    <property type="match status" value="1"/>
</dbReference>
<evidence type="ECO:0000256" key="2">
    <source>
        <dbReference type="ARBA" id="ARBA00023125"/>
    </source>
</evidence>
<dbReference type="SUPFAM" id="SSF56349">
    <property type="entry name" value="DNA breaking-rejoining enzymes"/>
    <property type="match status" value="1"/>
</dbReference>
<dbReference type="Pfam" id="PF00589">
    <property type="entry name" value="Phage_integrase"/>
    <property type="match status" value="1"/>
</dbReference>
<keyword evidence="2 4" id="KW-0238">DNA-binding</keyword>
<sequence length="335" mass="37305">MDHDLATAISAFIAHRRQANCAKGTIGMYGRQLGAWRGWLESKGRTSHIPDLTIADLRDFAAYLRDGYVAYASEQSSRKPMQRPLSENTLASYHRTLRAFWSFLAVEGLLTAEQQRFFTRIAAPAVPDDPRPSTDAATVKRLIAACGDGSSEESARNRAIVSLLFETGMRISELCNLTDEVTEPAKKRARVLRAKGKKHRMVFWQPSAAVALARYLLLRRGKHGGPLFRGCSLRNNGGQITPDLVRATLKRIAKDARIVLPKGAPLHSIRHGFAHAAIENGAQLIDLADLLGHADLETTRIYLRNDDDRLAAAYDRIFRRTQTPREKRDDAESHG</sequence>
<dbReference type="PANTHER" id="PTHR30349">
    <property type="entry name" value="PHAGE INTEGRASE-RELATED"/>
    <property type="match status" value="1"/>
</dbReference>
<dbReference type="GO" id="GO:0006310">
    <property type="term" value="P:DNA recombination"/>
    <property type="evidence" value="ECO:0007669"/>
    <property type="project" value="UniProtKB-KW"/>
</dbReference>
<feature type="domain" description="Tyr recombinase" evidence="5">
    <location>
        <begin position="128"/>
        <end position="315"/>
    </location>
</feature>
<gene>
    <name evidence="7" type="ORF">SE17_08960</name>
</gene>
<name>A0A0P9DCQ4_9CHLR</name>
<comment type="caution">
    <text evidence="7">The sequence shown here is derived from an EMBL/GenBank/DDBJ whole genome shotgun (WGS) entry which is preliminary data.</text>
</comment>
<protein>
    <recommendedName>
        <fullName evidence="9">Integrase</fullName>
    </recommendedName>
</protein>
<evidence type="ECO:0000313" key="8">
    <source>
        <dbReference type="Proteomes" id="UP000050509"/>
    </source>
</evidence>
<evidence type="ECO:0008006" key="9">
    <source>
        <dbReference type="Google" id="ProtNLM"/>
    </source>
</evidence>
<evidence type="ECO:0000313" key="7">
    <source>
        <dbReference type="EMBL" id="KPV53559.1"/>
    </source>
</evidence>
<dbReference type="PATRIC" id="fig|186479.3.peg.4523"/>
<evidence type="ECO:0000256" key="1">
    <source>
        <dbReference type="ARBA" id="ARBA00008857"/>
    </source>
</evidence>
<dbReference type="PROSITE" id="PS51900">
    <property type="entry name" value="CB"/>
    <property type="match status" value="1"/>
</dbReference>
<dbReference type="InterPro" id="IPR050090">
    <property type="entry name" value="Tyrosine_recombinase_XerCD"/>
</dbReference>
<dbReference type="Proteomes" id="UP000050509">
    <property type="component" value="Unassembled WGS sequence"/>
</dbReference>
<dbReference type="InterPro" id="IPR002104">
    <property type="entry name" value="Integrase_catalytic"/>
</dbReference>
<feature type="domain" description="Core-binding (CB)" evidence="6">
    <location>
        <begin position="3"/>
        <end position="105"/>
    </location>
</feature>
<proteinExistence type="inferred from homology"/>
<dbReference type="EMBL" id="LJCR01000230">
    <property type="protein sequence ID" value="KPV53559.1"/>
    <property type="molecule type" value="Genomic_DNA"/>
</dbReference>
<accession>A0A0P9DCQ4</accession>
<reference evidence="7 8" key="1">
    <citation type="submission" date="2015-09" db="EMBL/GenBank/DDBJ databases">
        <title>Draft genome sequence of Kouleothrix aurantiaca JCM 19913.</title>
        <authorList>
            <person name="Hemp J."/>
        </authorList>
    </citation>
    <scope>NUCLEOTIDE SEQUENCE [LARGE SCALE GENOMIC DNA]</scope>
    <source>
        <strain evidence="7 8">COM-B</strain>
    </source>
</reference>
<dbReference type="InterPro" id="IPR010998">
    <property type="entry name" value="Integrase_recombinase_N"/>
</dbReference>
<evidence type="ECO:0000259" key="6">
    <source>
        <dbReference type="PROSITE" id="PS51900"/>
    </source>
</evidence>
<dbReference type="GO" id="GO:0003677">
    <property type="term" value="F:DNA binding"/>
    <property type="evidence" value="ECO:0007669"/>
    <property type="project" value="UniProtKB-UniRule"/>
</dbReference>
<dbReference type="AlphaFoldDB" id="A0A0P9DCQ4"/>
<dbReference type="InterPro" id="IPR044068">
    <property type="entry name" value="CB"/>
</dbReference>
<evidence type="ECO:0000256" key="4">
    <source>
        <dbReference type="PROSITE-ProRule" id="PRU01248"/>
    </source>
</evidence>
<evidence type="ECO:0000259" key="5">
    <source>
        <dbReference type="PROSITE" id="PS51898"/>
    </source>
</evidence>
<dbReference type="Gene3D" id="1.10.443.10">
    <property type="entry name" value="Intergrase catalytic core"/>
    <property type="match status" value="1"/>
</dbReference>
<dbReference type="InterPro" id="IPR011010">
    <property type="entry name" value="DNA_brk_join_enz"/>
</dbReference>
<keyword evidence="3" id="KW-0233">DNA recombination</keyword>
<comment type="similarity">
    <text evidence="1">Belongs to the 'phage' integrase family.</text>
</comment>
<dbReference type="InterPro" id="IPR013762">
    <property type="entry name" value="Integrase-like_cat_sf"/>
</dbReference>
<dbReference type="GO" id="GO:0015074">
    <property type="term" value="P:DNA integration"/>
    <property type="evidence" value="ECO:0007669"/>
    <property type="project" value="InterPro"/>
</dbReference>